<evidence type="ECO:0000313" key="2">
    <source>
        <dbReference type="Proteomes" id="UP000319716"/>
    </source>
</evidence>
<comment type="caution">
    <text evidence="1">The sequence shown here is derived from an EMBL/GenBank/DDBJ whole genome shotgun (WGS) entry which is preliminary data.</text>
</comment>
<reference evidence="1 2" key="1">
    <citation type="submission" date="2017-11" db="EMBL/GenBank/DDBJ databases">
        <title>Draft Genome Sequence of Sporolactobacillus inulinus NBRC 111894 Isolated from Koso, a Japanese Sugar-Vegetable Fermented Beverage.</title>
        <authorList>
            <person name="Chiou T.Y."/>
            <person name="Oshima K."/>
            <person name="Suda W."/>
            <person name="Hattori M."/>
            <person name="Takahashi T."/>
        </authorList>
    </citation>
    <scope>NUCLEOTIDE SEQUENCE [LARGE SCALE GENOMIC DNA]</scope>
    <source>
        <strain evidence="1 2">NBRC111894</strain>
    </source>
</reference>
<name>A0A4Y1ZGY2_9BACL</name>
<protein>
    <submittedName>
        <fullName evidence="1">Oligopeptide transport system permease protein OppC</fullName>
    </submittedName>
</protein>
<dbReference type="EMBL" id="BEXB01000048">
    <property type="protein sequence ID" value="GAY78417.1"/>
    <property type="molecule type" value="Genomic_DNA"/>
</dbReference>
<gene>
    <name evidence="1" type="ORF">NBRC111894_3971</name>
</gene>
<sequence>MIHSRDMQEKTTAQNVPEEWFRLLDRKKRYNKRSSGQVFLIGAMRGFSLRKTN</sequence>
<dbReference type="Proteomes" id="UP000319716">
    <property type="component" value="Unassembled WGS sequence"/>
</dbReference>
<dbReference type="AlphaFoldDB" id="A0A4Y1ZGY2"/>
<proteinExistence type="predicted"/>
<evidence type="ECO:0000313" key="1">
    <source>
        <dbReference type="EMBL" id="GAY78417.1"/>
    </source>
</evidence>
<organism evidence="1 2">
    <name type="scientific">Sporolactobacillus inulinus</name>
    <dbReference type="NCBI Taxonomy" id="2078"/>
    <lineage>
        <taxon>Bacteria</taxon>
        <taxon>Bacillati</taxon>
        <taxon>Bacillota</taxon>
        <taxon>Bacilli</taxon>
        <taxon>Bacillales</taxon>
        <taxon>Sporolactobacillaceae</taxon>
        <taxon>Sporolactobacillus</taxon>
    </lineage>
</organism>
<accession>A0A4Y1ZGY2</accession>